<feature type="domain" description="Glycosyl hydrolase family 98 putative carbohydrate-binding module" evidence="1">
    <location>
        <begin position="1"/>
        <end position="57"/>
    </location>
</feature>
<gene>
    <name evidence="3" type="ORF">DES52_1082</name>
</gene>
<dbReference type="Gene3D" id="2.120.10.30">
    <property type="entry name" value="TolB, C-terminal domain"/>
    <property type="match status" value="1"/>
</dbReference>
<dbReference type="AlphaFoldDB" id="A0A318S4S5"/>
<dbReference type="InterPro" id="IPR038637">
    <property type="entry name" value="NPCBM_sf"/>
</dbReference>
<dbReference type="EMBL" id="QJSX01000008">
    <property type="protein sequence ID" value="PYE53474.1"/>
    <property type="molecule type" value="Genomic_DNA"/>
</dbReference>
<feature type="domain" description="Pyrroloquinoline quinone-dependent pyranose dehydrogenase beta-propeller" evidence="2">
    <location>
        <begin position="96"/>
        <end position="477"/>
    </location>
</feature>
<dbReference type="Gene3D" id="2.60.120.1060">
    <property type="entry name" value="NPCBM/NEW2 domain"/>
    <property type="match status" value="1"/>
</dbReference>
<dbReference type="Proteomes" id="UP000248326">
    <property type="component" value="Unassembled WGS sequence"/>
</dbReference>
<evidence type="ECO:0000313" key="4">
    <source>
        <dbReference type="Proteomes" id="UP000248326"/>
    </source>
</evidence>
<sequence length="481" mass="50764">QVYGDGVKLYDSGVTRGADAVKAVSVNVTGRSDLKLVVTNGGDSIDYDHADWASAKVVCGSATTPPGASARVLLAVPSALRSTPFDVDRFLNVPSGATAEVYARVSKARFLAAAAGDDLLVSQPSSGKVLLVRPGADGVGVVTDFATGLKKPHDMVFHTIGATTYLYVSESNRVTRSVYVAGDSARRPFEVVVRDLPDGNSSGALGGAYGHELKNIALDGDKLYVSIASASNADPADLAQNPKQGAIYLYSATALDQAATSGRLFAQGLRNAEGLALVPGTADLWAVVNNRDNIGYPYQRDFDGDGTNDYGKVMQAYVDNHPPELFTRVRDGGNYGWPFCNSNPDGGLVDMPFDRDVQNNADGSKLDCAAADRVNRGIQAHSAPLSLTFLQSTNAPAVYRQGAVSALHGSWNRSVPTGYKIAFFPWNSATGTPSDQIDLVTGWLVNGSSWGRPVDAIVDRSGRLLVSDDAAGAIYRVTLPR</sequence>
<dbReference type="SUPFAM" id="SSF49785">
    <property type="entry name" value="Galactose-binding domain-like"/>
    <property type="match status" value="1"/>
</dbReference>
<dbReference type="InterPro" id="IPR054539">
    <property type="entry name" value="Beta-prop_PDH"/>
</dbReference>
<proteinExistence type="predicted"/>
<reference evidence="3 4" key="1">
    <citation type="submission" date="2018-06" db="EMBL/GenBank/DDBJ databases">
        <title>Genomic Encyclopedia of Type Strains, Phase IV (KMG-IV): sequencing the most valuable type-strain genomes for metagenomic binning, comparative biology and taxonomic classification.</title>
        <authorList>
            <person name="Goeker M."/>
        </authorList>
    </citation>
    <scope>NUCLEOTIDE SEQUENCE [LARGE SCALE GENOMIC DNA]</scope>
    <source>
        <strain evidence="3 4">DSM 18048</strain>
    </source>
</reference>
<dbReference type="PANTHER" id="PTHR19328:SF53">
    <property type="entry name" value="MEMBRANE PROTEIN"/>
    <property type="match status" value="1"/>
</dbReference>
<feature type="non-terminal residue" evidence="3">
    <location>
        <position position="1"/>
    </location>
</feature>
<protein>
    <submittedName>
        <fullName evidence="3">Glucose/arabinose dehydrogenase</fullName>
    </submittedName>
</protein>
<evidence type="ECO:0000259" key="2">
    <source>
        <dbReference type="Pfam" id="PF22807"/>
    </source>
</evidence>
<dbReference type="RefSeq" id="WP_110886850.1">
    <property type="nucleotide sequence ID" value="NZ_QJSX01000008.1"/>
</dbReference>
<dbReference type="SUPFAM" id="SSF50952">
    <property type="entry name" value="Soluble quinoprotein glucose dehydrogenase"/>
    <property type="match status" value="1"/>
</dbReference>
<dbReference type="InterPro" id="IPR008979">
    <property type="entry name" value="Galactose-bd-like_sf"/>
</dbReference>
<keyword evidence="4" id="KW-1185">Reference proteome</keyword>
<dbReference type="OrthoDB" id="9770043at2"/>
<accession>A0A318S4S5</accession>
<evidence type="ECO:0000259" key="1">
    <source>
        <dbReference type="Pfam" id="PF08305"/>
    </source>
</evidence>
<dbReference type="InterPro" id="IPR011042">
    <property type="entry name" value="6-blade_b-propeller_TolB-like"/>
</dbReference>
<organism evidence="3 4">
    <name type="scientific">Deinococcus yavapaiensis KR-236</name>
    <dbReference type="NCBI Taxonomy" id="694435"/>
    <lineage>
        <taxon>Bacteria</taxon>
        <taxon>Thermotogati</taxon>
        <taxon>Deinococcota</taxon>
        <taxon>Deinococci</taxon>
        <taxon>Deinococcales</taxon>
        <taxon>Deinococcaceae</taxon>
        <taxon>Deinococcus</taxon>
    </lineage>
</organism>
<evidence type="ECO:0000313" key="3">
    <source>
        <dbReference type="EMBL" id="PYE53474.1"/>
    </source>
</evidence>
<name>A0A318S4S5_9DEIO</name>
<dbReference type="PANTHER" id="PTHR19328">
    <property type="entry name" value="HEDGEHOG-INTERACTING PROTEIN"/>
    <property type="match status" value="1"/>
</dbReference>
<dbReference type="Pfam" id="PF08305">
    <property type="entry name" value="NPCBM"/>
    <property type="match status" value="1"/>
</dbReference>
<comment type="caution">
    <text evidence="3">The sequence shown here is derived from an EMBL/GenBank/DDBJ whole genome shotgun (WGS) entry which is preliminary data.</text>
</comment>
<dbReference type="Pfam" id="PF22807">
    <property type="entry name" value="TrAA12"/>
    <property type="match status" value="1"/>
</dbReference>
<dbReference type="InterPro" id="IPR013222">
    <property type="entry name" value="Glyco_hyd_98_carb-bd"/>
</dbReference>
<dbReference type="InterPro" id="IPR011041">
    <property type="entry name" value="Quinoprot_gluc/sorb_DH_b-prop"/>
</dbReference>